<feature type="transmembrane region" description="Helical" evidence="1">
    <location>
        <begin position="146"/>
        <end position="171"/>
    </location>
</feature>
<evidence type="ECO:0000256" key="1">
    <source>
        <dbReference type="SAM" id="Phobius"/>
    </source>
</evidence>
<proteinExistence type="predicted"/>
<name>A0AAW2IB60_9NEOP</name>
<keyword evidence="1" id="KW-0812">Transmembrane</keyword>
<feature type="transmembrane region" description="Helical" evidence="1">
    <location>
        <begin position="42"/>
        <end position="63"/>
    </location>
</feature>
<organism evidence="2">
    <name type="scientific">Menopon gallinae</name>
    <name type="common">poultry shaft louse</name>
    <dbReference type="NCBI Taxonomy" id="328185"/>
    <lineage>
        <taxon>Eukaryota</taxon>
        <taxon>Metazoa</taxon>
        <taxon>Ecdysozoa</taxon>
        <taxon>Arthropoda</taxon>
        <taxon>Hexapoda</taxon>
        <taxon>Insecta</taxon>
        <taxon>Pterygota</taxon>
        <taxon>Neoptera</taxon>
        <taxon>Paraneoptera</taxon>
        <taxon>Psocodea</taxon>
        <taxon>Troctomorpha</taxon>
        <taxon>Phthiraptera</taxon>
        <taxon>Amblycera</taxon>
        <taxon>Menoponidae</taxon>
        <taxon>Menopon</taxon>
    </lineage>
</organism>
<evidence type="ECO:0000313" key="2">
    <source>
        <dbReference type="EMBL" id="KAL0279465.1"/>
    </source>
</evidence>
<reference evidence="2" key="1">
    <citation type="journal article" date="2024" name="Gigascience">
        <title>Chromosome-level genome of the poultry shaft louse Menopon gallinae provides insight into the host-switching and adaptive evolution of parasitic lice.</title>
        <authorList>
            <person name="Xu Y."/>
            <person name="Ma L."/>
            <person name="Liu S."/>
            <person name="Liang Y."/>
            <person name="Liu Q."/>
            <person name="He Z."/>
            <person name="Tian L."/>
            <person name="Duan Y."/>
            <person name="Cai W."/>
            <person name="Li H."/>
            <person name="Song F."/>
        </authorList>
    </citation>
    <scope>NUCLEOTIDE SEQUENCE</scope>
    <source>
        <strain evidence="2">Cailab_2023a</strain>
    </source>
</reference>
<feature type="transmembrane region" description="Helical" evidence="1">
    <location>
        <begin position="110"/>
        <end position="140"/>
    </location>
</feature>
<gene>
    <name evidence="2" type="ORF">PYX00_001014</name>
</gene>
<dbReference type="AlphaFoldDB" id="A0AAW2IB60"/>
<keyword evidence="1" id="KW-0472">Membrane</keyword>
<sequence length="261" mass="29312">MWLKGGKFSPGDLCLKMTFRAMKAVRFSKCCFVFTLRQGTMLIAVVELSLTSIMLFLLLLAAMNTQEIASMASAELQALENSWSSELGDKFGLPFYYTNNERKMLTGQHLATIMMTLTYAGVVLSIIHILSCLMLLYGALYDISNFLLPWLSTVLLSLVIASLLLTSFVFFHHHKCIISFYIAAGPRPRPRNLRLAGGLQLLPGDLLQEHLQRHRVHRTAAPAAGGPEIRAGRHLIRKENQLALIYFQVEDTRINHNHGKP</sequence>
<protein>
    <submittedName>
        <fullName evidence="2">Uncharacterized protein</fullName>
    </submittedName>
</protein>
<keyword evidence="1" id="KW-1133">Transmembrane helix</keyword>
<accession>A0AAW2IB60</accession>
<dbReference type="EMBL" id="JARGDH010000001">
    <property type="protein sequence ID" value="KAL0279465.1"/>
    <property type="molecule type" value="Genomic_DNA"/>
</dbReference>
<comment type="caution">
    <text evidence="2">The sequence shown here is derived from an EMBL/GenBank/DDBJ whole genome shotgun (WGS) entry which is preliminary data.</text>
</comment>